<dbReference type="EMBL" id="JAMZEJ010000003">
    <property type="protein sequence ID" value="MCQ8240458.1"/>
    <property type="molecule type" value="Genomic_DNA"/>
</dbReference>
<sequence>MPRDAPPEENGFVAPDRRPSGNEPFDRLLAEVRACRFCADKLPLGPRPILHASPTARLLIASQAPGTKVHEKGLSFWDASGDRLRGWLGLDKDIFYDSGRVAIVPMGFCYPGRYAQGGDLPPRPECAPLWRDRVLAGMPEIRLTLLVGSYSQNHVLGRGAMTDRVREFRRFLPEFMPLPHPSWRTGIWESRHPWFQAEVIPALRAEVRRALA</sequence>
<evidence type="ECO:0000259" key="2">
    <source>
        <dbReference type="SMART" id="SM00986"/>
    </source>
</evidence>
<dbReference type="RefSeq" id="WP_422919239.1">
    <property type="nucleotide sequence ID" value="NZ_JAMZEJ010000003.1"/>
</dbReference>
<dbReference type="SMART" id="SM00986">
    <property type="entry name" value="UDG"/>
    <property type="match status" value="1"/>
</dbReference>
<dbReference type="InterPro" id="IPR036895">
    <property type="entry name" value="Uracil-DNA_glycosylase-like_sf"/>
</dbReference>
<dbReference type="CDD" id="cd10033">
    <property type="entry name" value="UDG_like"/>
    <property type="match status" value="1"/>
</dbReference>
<accession>A0ABT1VVT9</accession>
<organism evidence="3 4">
    <name type="scientific">Rhizosaccharibacter radicis</name>
    <dbReference type="NCBI Taxonomy" id="2782605"/>
    <lineage>
        <taxon>Bacteria</taxon>
        <taxon>Pseudomonadati</taxon>
        <taxon>Pseudomonadota</taxon>
        <taxon>Alphaproteobacteria</taxon>
        <taxon>Acetobacterales</taxon>
        <taxon>Acetobacteraceae</taxon>
        <taxon>Rhizosaccharibacter</taxon>
    </lineage>
</organism>
<dbReference type="InterPro" id="IPR005122">
    <property type="entry name" value="Uracil-DNA_glycosylase-like"/>
</dbReference>
<dbReference type="Gene3D" id="3.40.470.10">
    <property type="entry name" value="Uracil-DNA glycosylase-like domain"/>
    <property type="match status" value="1"/>
</dbReference>
<dbReference type="Proteomes" id="UP001524547">
    <property type="component" value="Unassembled WGS sequence"/>
</dbReference>
<evidence type="ECO:0000256" key="1">
    <source>
        <dbReference type="SAM" id="MobiDB-lite"/>
    </source>
</evidence>
<protein>
    <submittedName>
        <fullName evidence="3">Uracil-DNA glycosylase family protein</fullName>
    </submittedName>
</protein>
<dbReference type="Pfam" id="PF03167">
    <property type="entry name" value="UDG"/>
    <property type="match status" value="1"/>
</dbReference>
<dbReference type="SMART" id="SM00987">
    <property type="entry name" value="UreE_C"/>
    <property type="match status" value="1"/>
</dbReference>
<name>A0ABT1VVT9_9PROT</name>
<dbReference type="SUPFAM" id="SSF52141">
    <property type="entry name" value="Uracil-DNA glycosylase-like"/>
    <property type="match status" value="1"/>
</dbReference>
<evidence type="ECO:0000313" key="4">
    <source>
        <dbReference type="Proteomes" id="UP001524547"/>
    </source>
</evidence>
<proteinExistence type="predicted"/>
<reference evidence="3 4" key="1">
    <citation type="submission" date="2022-06" db="EMBL/GenBank/DDBJ databases">
        <title>Rhizosaccharibacter gen. nov. sp. nov. KSS12, endophytic bacteria isolated from sugarcane.</title>
        <authorList>
            <person name="Pitiwittayakul N."/>
        </authorList>
    </citation>
    <scope>NUCLEOTIDE SEQUENCE [LARGE SCALE GENOMIC DNA]</scope>
    <source>
        <strain evidence="3 4">KSS12</strain>
    </source>
</reference>
<feature type="region of interest" description="Disordered" evidence="1">
    <location>
        <begin position="1"/>
        <end position="20"/>
    </location>
</feature>
<feature type="domain" description="Uracil-DNA glycosylase-like" evidence="2">
    <location>
        <begin position="49"/>
        <end position="204"/>
    </location>
</feature>
<dbReference type="InterPro" id="IPR047124">
    <property type="entry name" value="HI_0220.2"/>
</dbReference>
<dbReference type="PANTHER" id="PTHR42160">
    <property type="entry name" value="URACIL-DNA GLYCOSYLASE SUPERFAMILY PROTEIN"/>
    <property type="match status" value="1"/>
</dbReference>
<comment type="caution">
    <text evidence="3">The sequence shown here is derived from an EMBL/GenBank/DDBJ whole genome shotgun (WGS) entry which is preliminary data.</text>
</comment>
<evidence type="ECO:0000313" key="3">
    <source>
        <dbReference type="EMBL" id="MCQ8240458.1"/>
    </source>
</evidence>
<dbReference type="PANTHER" id="PTHR42160:SF1">
    <property type="entry name" value="URACIL-DNA GLYCOSYLASE SUPERFAMILY PROTEIN"/>
    <property type="match status" value="1"/>
</dbReference>
<keyword evidence="4" id="KW-1185">Reference proteome</keyword>
<gene>
    <name evidence="3" type="ORF">NFI88_06315</name>
</gene>